<gene>
    <name evidence="5" type="primary">adrA_2</name>
    <name evidence="5" type="ORF">WG78_02420</name>
</gene>
<dbReference type="SUPFAM" id="SSF55073">
    <property type="entry name" value="Nucleotide cyclase"/>
    <property type="match status" value="1"/>
</dbReference>
<feature type="transmembrane region" description="Helical" evidence="3">
    <location>
        <begin position="111"/>
        <end position="129"/>
    </location>
</feature>
<reference evidence="5 6" key="1">
    <citation type="submission" date="2015-07" db="EMBL/GenBank/DDBJ databases">
        <title>Draft genome sequence of the Amantichitinum ursilacus IGB-41, a new chitin-degrading bacterium.</title>
        <authorList>
            <person name="Kirstahler P."/>
            <person name="Guenther M."/>
            <person name="Grumaz C."/>
            <person name="Rupp S."/>
            <person name="Zibek S."/>
            <person name="Sohn K."/>
        </authorList>
    </citation>
    <scope>NUCLEOTIDE SEQUENCE [LARGE SCALE GENOMIC DNA]</scope>
    <source>
        <strain evidence="5 6">IGB-41</strain>
    </source>
</reference>
<dbReference type="Pfam" id="PF00990">
    <property type="entry name" value="GGDEF"/>
    <property type="match status" value="1"/>
</dbReference>
<keyword evidence="3" id="KW-1133">Transmembrane helix</keyword>
<dbReference type="GO" id="GO:0005886">
    <property type="term" value="C:plasma membrane"/>
    <property type="evidence" value="ECO:0007669"/>
    <property type="project" value="TreeGrafter"/>
</dbReference>
<dbReference type="InterPro" id="IPR000160">
    <property type="entry name" value="GGDEF_dom"/>
</dbReference>
<dbReference type="EMBL" id="LAQT01000002">
    <property type="protein sequence ID" value="KPC54399.1"/>
    <property type="molecule type" value="Genomic_DNA"/>
</dbReference>
<protein>
    <recommendedName>
        <fullName evidence="1">diguanylate cyclase</fullName>
        <ecNumber evidence="1">2.7.7.65</ecNumber>
    </recommendedName>
</protein>
<dbReference type="PANTHER" id="PTHR45138">
    <property type="entry name" value="REGULATORY COMPONENTS OF SENSORY TRANSDUCTION SYSTEM"/>
    <property type="match status" value="1"/>
</dbReference>
<dbReference type="Gene3D" id="3.30.70.270">
    <property type="match status" value="1"/>
</dbReference>
<accession>A0A0N0XKP3</accession>
<evidence type="ECO:0000313" key="6">
    <source>
        <dbReference type="Proteomes" id="UP000037939"/>
    </source>
</evidence>
<dbReference type="FunFam" id="3.30.70.270:FF:000001">
    <property type="entry name" value="Diguanylate cyclase domain protein"/>
    <property type="match status" value="1"/>
</dbReference>
<feature type="domain" description="GGDEF" evidence="4">
    <location>
        <begin position="269"/>
        <end position="396"/>
    </location>
</feature>
<comment type="catalytic activity">
    <reaction evidence="2">
        <text>2 GTP = 3',3'-c-di-GMP + 2 diphosphate</text>
        <dbReference type="Rhea" id="RHEA:24898"/>
        <dbReference type="ChEBI" id="CHEBI:33019"/>
        <dbReference type="ChEBI" id="CHEBI:37565"/>
        <dbReference type="ChEBI" id="CHEBI:58805"/>
        <dbReference type="EC" id="2.7.7.65"/>
    </reaction>
</comment>
<sequence>MGCGQCNRFEKSLCQKTDTPERSWLCPMLVAGNITRSKWPCCVTRATHPVRIACDRTGLVKRKRTVLDRIRRLWAGLRDGERSNEEIILLSLCAISIPSILPFGIVRLLTASYAAAVVDIGIVLSMIAVMSHVWRTGRTRLASLAISGIYSTGMVVIVYLHGISLVYWAYPTMVASFFTLPPKRALTINLTALACMVGLLSHAHATPTLTLATFSVTVALINLFSYIVFYRTHLQVKELNLRAERDFLTGAGNRRALQRTLMECASSSAPCSLLLLDIDHFKRINDQYGHSVGDAVLVSVSALIHARIRANDRLFRYGGEEFLIVAKGTPAGAASCLAEDLRALVERAAMIQQQTVTVSIGIATLRPGEPISEWVARADERLYAAKAAGRNCIQTG</sequence>
<dbReference type="InterPro" id="IPR043128">
    <property type="entry name" value="Rev_trsase/Diguanyl_cyclase"/>
</dbReference>
<dbReference type="NCBIfam" id="TIGR00254">
    <property type="entry name" value="GGDEF"/>
    <property type="match status" value="1"/>
</dbReference>
<name>A0A0N0XKP3_9NEIS</name>
<evidence type="ECO:0000256" key="2">
    <source>
        <dbReference type="ARBA" id="ARBA00034247"/>
    </source>
</evidence>
<dbReference type="STRING" id="857265.WG78_02420"/>
<keyword evidence="3" id="KW-0472">Membrane</keyword>
<proteinExistence type="predicted"/>
<dbReference type="EC" id="2.7.7.65" evidence="1"/>
<dbReference type="GO" id="GO:0043709">
    <property type="term" value="P:cell adhesion involved in single-species biofilm formation"/>
    <property type="evidence" value="ECO:0007669"/>
    <property type="project" value="TreeGrafter"/>
</dbReference>
<dbReference type="PROSITE" id="PS50887">
    <property type="entry name" value="GGDEF"/>
    <property type="match status" value="1"/>
</dbReference>
<dbReference type="GO" id="GO:0052621">
    <property type="term" value="F:diguanylate cyclase activity"/>
    <property type="evidence" value="ECO:0007669"/>
    <property type="project" value="UniProtKB-EC"/>
</dbReference>
<keyword evidence="5" id="KW-0548">Nucleotidyltransferase</keyword>
<dbReference type="CDD" id="cd01949">
    <property type="entry name" value="GGDEF"/>
    <property type="match status" value="1"/>
</dbReference>
<feature type="transmembrane region" description="Helical" evidence="3">
    <location>
        <begin position="87"/>
        <end position="105"/>
    </location>
</feature>
<keyword evidence="5" id="KW-0808">Transferase</keyword>
<comment type="caution">
    <text evidence="5">The sequence shown here is derived from an EMBL/GenBank/DDBJ whole genome shotgun (WGS) entry which is preliminary data.</text>
</comment>
<evidence type="ECO:0000259" key="4">
    <source>
        <dbReference type="PROSITE" id="PS50887"/>
    </source>
</evidence>
<dbReference type="InterPro" id="IPR029787">
    <property type="entry name" value="Nucleotide_cyclase"/>
</dbReference>
<keyword evidence="6" id="KW-1185">Reference proteome</keyword>
<evidence type="ECO:0000313" key="5">
    <source>
        <dbReference type="EMBL" id="KPC54399.1"/>
    </source>
</evidence>
<keyword evidence="3" id="KW-0812">Transmembrane</keyword>
<dbReference type="AlphaFoldDB" id="A0A0N0XKP3"/>
<evidence type="ECO:0000256" key="3">
    <source>
        <dbReference type="SAM" id="Phobius"/>
    </source>
</evidence>
<dbReference type="PANTHER" id="PTHR45138:SF9">
    <property type="entry name" value="DIGUANYLATE CYCLASE DGCM-RELATED"/>
    <property type="match status" value="1"/>
</dbReference>
<feature type="transmembrane region" description="Helical" evidence="3">
    <location>
        <begin position="141"/>
        <end position="159"/>
    </location>
</feature>
<dbReference type="SMART" id="SM00267">
    <property type="entry name" value="GGDEF"/>
    <property type="match status" value="1"/>
</dbReference>
<evidence type="ECO:0000256" key="1">
    <source>
        <dbReference type="ARBA" id="ARBA00012528"/>
    </source>
</evidence>
<dbReference type="Proteomes" id="UP000037939">
    <property type="component" value="Unassembled WGS sequence"/>
</dbReference>
<dbReference type="InterPro" id="IPR050469">
    <property type="entry name" value="Diguanylate_Cyclase"/>
</dbReference>
<feature type="transmembrane region" description="Helical" evidence="3">
    <location>
        <begin position="211"/>
        <end position="229"/>
    </location>
</feature>
<organism evidence="5 6">
    <name type="scientific">Amantichitinum ursilacus</name>
    <dbReference type="NCBI Taxonomy" id="857265"/>
    <lineage>
        <taxon>Bacteria</taxon>
        <taxon>Pseudomonadati</taxon>
        <taxon>Pseudomonadota</taxon>
        <taxon>Betaproteobacteria</taxon>
        <taxon>Neisseriales</taxon>
        <taxon>Chitinibacteraceae</taxon>
        <taxon>Amantichitinum</taxon>
    </lineage>
</organism>
<dbReference type="GO" id="GO:1902201">
    <property type="term" value="P:negative regulation of bacterial-type flagellum-dependent cell motility"/>
    <property type="evidence" value="ECO:0007669"/>
    <property type="project" value="TreeGrafter"/>
</dbReference>